<feature type="signal peptide" evidence="1">
    <location>
        <begin position="1"/>
        <end position="19"/>
    </location>
</feature>
<evidence type="ECO:0000313" key="2">
    <source>
        <dbReference type="EMBL" id="KAK8442154.1"/>
    </source>
</evidence>
<reference evidence="2 3" key="1">
    <citation type="journal article" date="2017" name="Clin. Infect. Dis.">
        <title>Simultaneous emergence of multidrug-resistant Candida auris on 3 continents confirmed by whole-genome sequencing and epidemiological analyses.</title>
        <authorList>
            <person name="Lockhart S.R."/>
            <person name="Etienne K.A."/>
            <person name="Vallabhaneni S."/>
            <person name="Farooqi J."/>
            <person name="Chowdhary A."/>
            <person name="Govender N.P."/>
            <person name="Colombo A.L."/>
            <person name="Calvo B."/>
            <person name="Cuomo C.A."/>
            <person name="Desjardins C.A."/>
            <person name="Berkow E.L."/>
            <person name="Castanheira M."/>
            <person name="Magobo R.E."/>
            <person name="Jabeen K."/>
            <person name="Asghar R.J."/>
            <person name="Meis J.F."/>
            <person name="Jackson B."/>
            <person name="Chiller T."/>
            <person name="Litvintseva A.P."/>
        </authorList>
    </citation>
    <scope>NUCLEOTIDE SEQUENCE [LARGE SCALE GENOMIC DNA]</scope>
    <source>
        <strain evidence="2 3">B8441</strain>
    </source>
</reference>
<keyword evidence="1" id="KW-0732">Signal</keyword>
<dbReference type="EMBL" id="PEKT03000001">
    <property type="protein sequence ID" value="KAK8442154.1"/>
    <property type="molecule type" value="Genomic_DNA"/>
</dbReference>
<accession>A0AAW0VJ30</accession>
<evidence type="ECO:0000313" key="3">
    <source>
        <dbReference type="Proteomes" id="UP000230249"/>
    </source>
</evidence>
<organism evidence="2 3">
    <name type="scientific">Candidozyma auris</name>
    <name type="common">Yeast</name>
    <name type="synonym">Candida auris</name>
    <dbReference type="NCBI Taxonomy" id="498019"/>
    <lineage>
        <taxon>Eukaryota</taxon>
        <taxon>Fungi</taxon>
        <taxon>Dikarya</taxon>
        <taxon>Ascomycota</taxon>
        <taxon>Saccharomycotina</taxon>
        <taxon>Pichiomycetes</taxon>
        <taxon>Metschnikowiaceae</taxon>
        <taxon>Candidozyma</taxon>
    </lineage>
</organism>
<reference evidence="2 3" key="2">
    <citation type="journal article" date="2018" name="Nat. Commun.">
        <title>Genomic insights into multidrug-resistance, mating and virulence in Candida auris and related emerging species.</title>
        <authorList>
            <person name="Munoz J.F."/>
            <person name="Gade L."/>
            <person name="Chow N.A."/>
            <person name="Loparev V.N."/>
            <person name="Juieng P."/>
            <person name="Berkow E.L."/>
            <person name="Farrer R.A."/>
            <person name="Litvintseva A.P."/>
            <person name="Cuomo C.A."/>
        </authorList>
    </citation>
    <scope>GENOME REANNOTATION</scope>
    <source>
        <strain evidence="2 3">B8441</strain>
    </source>
</reference>
<proteinExistence type="predicted"/>
<dbReference type="Proteomes" id="UP000230249">
    <property type="component" value="Unassembled WGS sequence"/>
</dbReference>
<evidence type="ECO:0000256" key="1">
    <source>
        <dbReference type="SAM" id="SignalP"/>
    </source>
</evidence>
<feature type="chain" id="PRO_5043294179" evidence="1">
    <location>
        <begin position="20"/>
        <end position="305"/>
    </location>
</feature>
<sequence>MKVPKLSPLIILFLRFALSNMCDELIPFSGFKLAHEYKIQASPLSAQHFMQIAQCTNGKAVSTARVPLGHSANAIRDTFCMVSGSVSKESLSIFQKVKALFKGDINSKAAAASADDIACFKVARRKSLAMADSSYFVPHTFVGALFQCNLTQAQKQAYLSQQSEKIACNHTTSAKPLVADDFSKGTVSWSVSKGSVTQKFPYLKTASSYDPRFALESSWTKDIKVNEDYSYTKREMKSFSSARSRIRRYVHKLARPPALVFGKKFKEASKILENISFSHFLSSLNATSKERHLKAIKSFWPKHGP</sequence>
<name>A0AAW0VJ30_CANAR</name>
<keyword evidence="3" id="KW-1185">Reference proteome</keyword>
<protein>
    <submittedName>
        <fullName evidence="2">Uncharacterized protein</fullName>
    </submittedName>
</protein>
<comment type="caution">
    <text evidence="2">The sequence shown here is derived from an EMBL/GenBank/DDBJ whole genome shotgun (WGS) entry which is preliminary data.</text>
</comment>
<gene>
    <name evidence="2" type="ORF">B9J08_00476</name>
</gene>
<dbReference type="AlphaFoldDB" id="A0AAW0VJ30"/>